<dbReference type="EMBL" id="JAXCGZ010006584">
    <property type="protein sequence ID" value="KAK7079667.1"/>
    <property type="molecule type" value="Genomic_DNA"/>
</dbReference>
<proteinExistence type="predicted"/>
<gene>
    <name evidence="1" type="ORF">SK128_026773</name>
</gene>
<evidence type="ECO:0000313" key="2">
    <source>
        <dbReference type="Proteomes" id="UP001381693"/>
    </source>
</evidence>
<sequence>MWLPAWRQLCAGNTADALSRAAPIWREARRVFRVRELQIVKINRSVYEYRAVARANLISQVVGSRPVTA</sequence>
<keyword evidence="2" id="KW-1185">Reference proteome</keyword>
<organism evidence="1 2">
    <name type="scientific">Halocaridina rubra</name>
    <name type="common">Hawaiian red shrimp</name>
    <dbReference type="NCBI Taxonomy" id="373956"/>
    <lineage>
        <taxon>Eukaryota</taxon>
        <taxon>Metazoa</taxon>
        <taxon>Ecdysozoa</taxon>
        <taxon>Arthropoda</taxon>
        <taxon>Crustacea</taxon>
        <taxon>Multicrustacea</taxon>
        <taxon>Malacostraca</taxon>
        <taxon>Eumalacostraca</taxon>
        <taxon>Eucarida</taxon>
        <taxon>Decapoda</taxon>
        <taxon>Pleocyemata</taxon>
        <taxon>Caridea</taxon>
        <taxon>Atyoidea</taxon>
        <taxon>Atyidae</taxon>
        <taxon>Halocaridina</taxon>
    </lineage>
</organism>
<dbReference type="Proteomes" id="UP001381693">
    <property type="component" value="Unassembled WGS sequence"/>
</dbReference>
<reference evidence="1 2" key="1">
    <citation type="submission" date="2023-11" db="EMBL/GenBank/DDBJ databases">
        <title>Halocaridina rubra genome assembly.</title>
        <authorList>
            <person name="Smith C."/>
        </authorList>
    </citation>
    <scope>NUCLEOTIDE SEQUENCE [LARGE SCALE GENOMIC DNA]</scope>
    <source>
        <strain evidence="1">EP-1</strain>
        <tissue evidence="1">Whole</tissue>
    </source>
</reference>
<dbReference type="AlphaFoldDB" id="A0AAN8XAJ6"/>
<comment type="caution">
    <text evidence="1">The sequence shown here is derived from an EMBL/GenBank/DDBJ whole genome shotgun (WGS) entry which is preliminary data.</text>
</comment>
<name>A0AAN8XAJ6_HALRR</name>
<evidence type="ECO:0000313" key="1">
    <source>
        <dbReference type="EMBL" id="KAK7079667.1"/>
    </source>
</evidence>
<accession>A0AAN8XAJ6</accession>
<protein>
    <submittedName>
        <fullName evidence="1">Uncharacterized protein</fullName>
    </submittedName>
</protein>